<dbReference type="FunFam" id="3.30.420.40:FF:000026">
    <property type="entry name" value="Heat shock protein 70"/>
    <property type="match status" value="1"/>
</dbReference>
<keyword evidence="8" id="KW-1185">Reference proteome</keyword>
<dbReference type="GO" id="GO:0140662">
    <property type="term" value="F:ATP-dependent protein folding chaperone"/>
    <property type="evidence" value="ECO:0007669"/>
    <property type="project" value="InterPro"/>
</dbReference>
<dbReference type="AlphaFoldDB" id="A0AA39IJT5"/>
<evidence type="ECO:0000256" key="3">
    <source>
        <dbReference type="ARBA" id="ARBA00022840"/>
    </source>
</evidence>
<keyword evidence="3 5" id="KW-0067">ATP-binding</keyword>
<dbReference type="Gene3D" id="2.60.34.10">
    <property type="entry name" value="Substrate Binding Domain Of DNAk, Chain A, domain 1"/>
    <property type="match status" value="1"/>
</dbReference>
<evidence type="ECO:0000313" key="8">
    <source>
        <dbReference type="Proteomes" id="UP001175271"/>
    </source>
</evidence>
<dbReference type="SUPFAM" id="SSF100934">
    <property type="entry name" value="Heat shock protein 70kD (HSP70), C-terminal subdomain"/>
    <property type="match status" value="1"/>
</dbReference>
<dbReference type="FunFam" id="2.60.34.10:FF:000002">
    <property type="entry name" value="Heat shock 70 kDa"/>
    <property type="match status" value="1"/>
</dbReference>
<dbReference type="Gene3D" id="3.30.30.30">
    <property type="match status" value="1"/>
</dbReference>
<dbReference type="FunFam" id="1.20.1270.10:FF:000003">
    <property type="entry name" value="heat shock cognate 71 kDa protein-like"/>
    <property type="match status" value="1"/>
</dbReference>
<dbReference type="InterPro" id="IPR029048">
    <property type="entry name" value="HSP70_C_sf"/>
</dbReference>
<feature type="region of interest" description="Disordered" evidence="6">
    <location>
        <begin position="618"/>
        <end position="645"/>
    </location>
</feature>
<protein>
    <recommendedName>
        <fullName evidence="9">Heat shock protein 70</fullName>
    </recommendedName>
</protein>
<dbReference type="FunFam" id="3.30.420.40:FF:000172">
    <property type="entry name" value="Heat shock 70 kDa protein"/>
    <property type="match status" value="1"/>
</dbReference>
<dbReference type="Proteomes" id="UP001175271">
    <property type="component" value="Unassembled WGS sequence"/>
</dbReference>
<dbReference type="EMBL" id="JAUCMV010000001">
    <property type="protein sequence ID" value="KAK0424920.1"/>
    <property type="molecule type" value="Genomic_DNA"/>
</dbReference>
<dbReference type="Gene3D" id="3.30.420.40">
    <property type="match status" value="2"/>
</dbReference>
<comment type="caution">
    <text evidence="7">The sequence shown here is derived from an EMBL/GenBank/DDBJ whole genome shotgun (WGS) entry which is preliminary data.</text>
</comment>
<dbReference type="FunFam" id="3.30.420.40:FF:000028">
    <property type="entry name" value="heat shock 70 kDa protein-like"/>
    <property type="match status" value="1"/>
</dbReference>
<dbReference type="InterPro" id="IPR018181">
    <property type="entry name" value="Heat_shock_70_CS"/>
</dbReference>
<dbReference type="PANTHER" id="PTHR19375">
    <property type="entry name" value="HEAT SHOCK PROTEIN 70KDA"/>
    <property type="match status" value="1"/>
</dbReference>
<evidence type="ECO:0000256" key="2">
    <source>
        <dbReference type="ARBA" id="ARBA00022741"/>
    </source>
</evidence>
<dbReference type="GO" id="GO:0005524">
    <property type="term" value="F:ATP binding"/>
    <property type="evidence" value="ECO:0007669"/>
    <property type="project" value="UniProtKB-KW"/>
</dbReference>
<dbReference type="FunFam" id="3.30.30.30:FF:000001">
    <property type="entry name" value="heat shock 70 kDa protein-like"/>
    <property type="match status" value="1"/>
</dbReference>
<dbReference type="Gene3D" id="1.20.1270.10">
    <property type="match status" value="1"/>
</dbReference>
<dbReference type="PROSITE" id="PS00329">
    <property type="entry name" value="HSP70_2"/>
    <property type="match status" value="1"/>
</dbReference>
<dbReference type="PROSITE" id="PS00297">
    <property type="entry name" value="HSP70_1"/>
    <property type="match status" value="1"/>
</dbReference>
<proteinExistence type="inferred from homology"/>
<name>A0AA39IJT5_9BILA</name>
<dbReference type="Pfam" id="PF00012">
    <property type="entry name" value="HSP70"/>
    <property type="match status" value="1"/>
</dbReference>
<evidence type="ECO:0000313" key="7">
    <source>
        <dbReference type="EMBL" id="KAK0424920.1"/>
    </source>
</evidence>
<keyword evidence="4" id="KW-0346">Stress response</keyword>
<gene>
    <name evidence="7" type="ORF">QR680_008926</name>
</gene>
<dbReference type="SUPFAM" id="SSF53067">
    <property type="entry name" value="Actin-like ATPase domain"/>
    <property type="match status" value="2"/>
</dbReference>
<dbReference type="CDD" id="cd10233">
    <property type="entry name" value="ASKHA_NBD_HSP70_HSPA1"/>
    <property type="match status" value="1"/>
</dbReference>
<feature type="compositionally biased region" description="Gly residues" evidence="6">
    <location>
        <begin position="618"/>
        <end position="638"/>
    </location>
</feature>
<dbReference type="SUPFAM" id="SSF100920">
    <property type="entry name" value="Heat shock protein 70kD (HSP70), peptide-binding domain"/>
    <property type="match status" value="1"/>
</dbReference>
<evidence type="ECO:0000256" key="6">
    <source>
        <dbReference type="SAM" id="MobiDB-lite"/>
    </source>
</evidence>
<reference evidence="7" key="1">
    <citation type="submission" date="2023-06" db="EMBL/GenBank/DDBJ databases">
        <title>Genomic analysis of the entomopathogenic nematode Steinernema hermaphroditum.</title>
        <authorList>
            <person name="Schwarz E.M."/>
            <person name="Heppert J.K."/>
            <person name="Baniya A."/>
            <person name="Schwartz H.T."/>
            <person name="Tan C.-H."/>
            <person name="Antoshechkin I."/>
            <person name="Sternberg P.W."/>
            <person name="Goodrich-Blair H."/>
            <person name="Dillman A.R."/>
        </authorList>
    </citation>
    <scope>NUCLEOTIDE SEQUENCE</scope>
    <source>
        <strain evidence="7">PS9179</strain>
        <tissue evidence="7">Whole animal</tissue>
    </source>
</reference>
<evidence type="ECO:0000256" key="4">
    <source>
        <dbReference type="ARBA" id="ARBA00023016"/>
    </source>
</evidence>
<dbReference type="InterPro" id="IPR043129">
    <property type="entry name" value="ATPase_NBD"/>
</dbReference>
<dbReference type="InterPro" id="IPR029047">
    <property type="entry name" value="HSP70_peptide-bd_sf"/>
</dbReference>
<evidence type="ECO:0008006" key="9">
    <source>
        <dbReference type="Google" id="ProtNLM"/>
    </source>
</evidence>
<keyword evidence="2 5" id="KW-0547">Nucleotide-binding</keyword>
<sequence>MSKVNAIGIDLGTTYSCVGVFMHGKVEIIANDQGNRTTPSYVAFTDSERLIGDAAKNQVAMNPANTVFDAKRLIGRKFDDAAVQSDMKHWPFKVISAEGAKPKIQVDYKGETKTFTPEEVSSMVLIKMKETAEAFLGTTVKDAVITVPAYFNDSQRQATKDAGAIAGLNVLRIINEPTAAAIAYGLDKKATGERNVLIFDLGGGTFDVSILTIEDGIFEVKSTAGDTHLGGEDFDNRMVNHFVAEFKRKHKKDLSGNARALRRLRTACERAKRTLSSSSQASIEIDSLFDGIDFYTNITRARFEELCADLFRNTMDPVEKAIRDAKMDKSQIHDIVLVGGSTRIPKVQKLLSDFFSGKELNKSINPDEAVAYGAAVQAAILSGDKSEAVQDLLLLDVAPLSLGIETAGGVMTALIKRNTTIPTKTSQTFTTYSDNQPGVLIQVFEGERAMTKDNNLLGKFELSGIPPAPRGVPQIEVTFDIDANGILNVSAQDKSTGKQNKITITNDKGRLSKEDIERMVAEADKYKADDEAQKERISAKNGLESYAFNMKQTLDDEKLKDKISADDKKTINDKCDEILSWLDSNQTAEKEEFEHHQKELEGVCNPIITKLYQSAGAAGGMPGGMPGAGAQAGQGGAGPTIEEVD</sequence>
<dbReference type="InterPro" id="IPR013126">
    <property type="entry name" value="Hsp_70_fam"/>
</dbReference>
<evidence type="ECO:0000256" key="1">
    <source>
        <dbReference type="ARBA" id="ARBA00007381"/>
    </source>
</evidence>
<dbReference type="GO" id="GO:0009408">
    <property type="term" value="P:response to heat"/>
    <property type="evidence" value="ECO:0007669"/>
    <property type="project" value="UniProtKB-ARBA"/>
</dbReference>
<evidence type="ECO:0000256" key="5">
    <source>
        <dbReference type="RuleBase" id="RU003322"/>
    </source>
</evidence>
<dbReference type="NCBIfam" id="NF001413">
    <property type="entry name" value="PRK00290.1"/>
    <property type="match status" value="1"/>
</dbReference>
<dbReference type="PROSITE" id="PS01036">
    <property type="entry name" value="HSP70_3"/>
    <property type="match status" value="1"/>
</dbReference>
<dbReference type="FunFam" id="3.30.420.40:FF:000135">
    <property type="entry name" value="Heat shock cognate 71 kDa protein"/>
    <property type="match status" value="1"/>
</dbReference>
<comment type="similarity">
    <text evidence="1 5">Belongs to the heat shock protein 70 family.</text>
</comment>
<accession>A0AA39IJT5</accession>
<dbReference type="PRINTS" id="PR00301">
    <property type="entry name" value="HEATSHOCK70"/>
</dbReference>
<organism evidence="7 8">
    <name type="scientific">Steinernema hermaphroditum</name>
    <dbReference type="NCBI Taxonomy" id="289476"/>
    <lineage>
        <taxon>Eukaryota</taxon>
        <taxon>Metazoa</taxon>
        <taxon>Ecdysozoa</taxon>
        <taxon>Nematoda</taxon>
        <taxon>Chromadorea</taxon>
        <taxon>Rhabditida</taxon>
        <taxon>Tylenchina</taxon>
        <taxon>Panagrolaimomorpha</taxon>
        <taxon>Strongyloidoidea</taxon>
        <taxon>Steinernematidae</taxon>
        <taxon>Steinernema</taxon>
    </lineage>
</organism>
<dbReference type="FunFam" id="3.90.640.10:FF:000134">
    <property type="entry name" value="Heat shock cognate 71 kDa protein"/>
    <property type="match status" value="1"/>
</dbReference>
<dbReference type="Gene3D" id="3.90.640.10">
    <property type="entry name" value="Actin, Chain A, domain 4"/>
    <property type="match status" value="1"/>
</dbReference>